<evidence type="ECO:0000313" key="2">
    <source>
        <dbReference type="Proteomes" id="UP000814033"/>
    </source>
</evidence>
<comment type="caution">
    <text evidence="1">The sequence shown here is derived from an EMBL/GenBank/DDBJ whole genome shotgun (WGS) entry which is preliminary data.</text>
</comment>
<keyword evidence="2" id="KW-1185">Reference proteome</keyword>
<organism evidence="1 2">
    <name type="scientific">Auriscalpium vulgare</name>
    <dbReference type="NCBI Taxonomy" id="40419"/>
    <lineage>
        <taxon>Eukaryota</taxon>
        <taxon>Fungi</taxon>
        <taxon>Dikarya</taxon>
        <taxon>Basidiomycota</taxon>
        <taxon>Agaricomycotina</taxon>
        <taxon>Agaricomycetes</taxon>
        <taxon>Russulales</taxon>
        <taxon>Auriscalpiaceae</taxon>
        <taxon>Auriscalpium</taxon>
    </lineage>
</organism>
<accession>A0ACB8RX13</accession>
<dbReference type="EMBL" id="MU275893">
    <property type="protein sequence ID" value="KAI0048068.1"/>
    <property type="molecule type" value="Genomic_DNA"/>
</dbReference>
<evidence type="ECO:0000313" key="1">
    <source>
        <dbReference type="EMBL" id="KAI0048068.1"/>
    </source>
</evidence>
<protein>
    <submittedName>
        <fullName evidence="1">Uncharacterized protein</fullName>
    </submittedName>
</protein>
<dbReference type="Proteomes" id="UP000814033">
    <property type="component" value="Unassembled WGS sequence"/>
</dbReference>
<gene>
    <name evidence="1" type="ORF">FA95DRAFT_1558461</name>
</gene>
<reference evidence="1" key="1">
    <citation type="submission" date="2021-02" db="EMBL/GenBank/DDBJ databases">
        <authorList>
            <consortium name="DOE Joint Genome Institute"/>
            <person name="Ahrendt S."/>
            <person name="Looney B.P."/>
            <person name="Miyauchi S."/>
            <person name="Morin E."/>
            <person name="Drula E."/>
            <person name="Courty P.E."/>
            <person name="Chicoki N."/>
            <person name="Fauchery L."/>
            <person name="Kohler A."/>
            <person name="Kuo A."/>
            <person name="Labutti K."/>
            <person name="Pangilinan J."/>
            <person name="Lipzen A."/>
            <person name="Riley R."/>
            <person name="Andreopoulos W."/>
            <person name="He G."/>
            <person name="Johnson J."/>
            <person name="Barry K.W."/>
            <person name="Grigoriev I.V."/>
            <person name="Nagy L."/>
            <person name="Hibbett D."/>
            <person name="Henrissat B."/>
            <person name="Matheny P.B."/>
            <person name="Labbe J."/>
            <person name="Martin F."/>
        </authorList>
    </citation>
    <scope>NUCLEOTIDE SEQUENCE</scope>
    <source>
        <strain evidence="1">FP105234-sp</strain>
    </source>
</reference>
<proteinExistence type="predicted"/>
<sequence length="244" mass="26802">MPSARKGRSRLQKAALASAAARAAEIRRARASSSDPSRSSHPHSPARNSHTQQAKDILLKVESYEVRLRSANEKIALLERQIQELEHAERLRTPSLPVSLPLPSQLSNSSPETTPQPSTLRLDPDLEHVSRLELSKASAVDKLRNHPYERTFRFQEKDGVISQAARSMIRELSDLGVPHAKIMQTARTVFRTAGVSVDGDIDQLSVSRIALEGYYPTGLQGVDHVREPGSENMVARIGEPGPGS</sequence>
<name>A0ACB8RX13_9AGAM</name>
<reference evidence="1" key="2">
    <citation type="journal article" date="2022" name="New Phytol.">
        <title>Evolutionary transition to the ectomycorrhizal habit in the genomes of a hyperdiverse lineage of mushroom-forming fungi.</title>
        <authorList>
            <person name="Looney B."/>
            <person name="Miyauchi S."/>
            <person name="Morin E."/>
            <person name="Drula E."/>
            <person name="Courty P.E."/>
            <person name="Kohler A."/>
            <person name="Kuo A."/>
            <person name="LaButti K."/>
            <person name="Pangilinan J."/>
            <person name="Lipzen A."/>
            <person name="Riley R."/>
            <person name="Andreopoulos W."/>
            <person name="He G."/>
            <person name="Johnson J."/>
            <person name="Nolan M."/>
            <person name="Tritt A."/>
            <person name="Barry K.W."/>
            <person name="Grigoriev I.V."/>
            <person name="Nagy L.G."/>
            <person name="Hibbett D."/>
            <person name="Henrissat B."/>
            <person name="Matheny P.B."/>
            <person name="Labbe J."/>
            <person name="Martin F.M."/>
        </authorList>
    </citation>
    <scope>NUCLEOTIDE SEQUENCE</scope>
    <source>
        <strain evidence="1">FP105234-sp</strain>
    </source>
</reference>